<dbReference type="CDD" id="cd11058">
    <property type="entry name" value="CYP60B-like"/>
    <property type="match status" value="1"/>
</dbReference>
<protein>
    <recommendedName>
        <fullName evidence="10">Cytochrome P450</fullName>
    </recommendedName>
</protein>
<dbReference type="Gene3D" id="1.10.630.10">
    <property type="entry name" value="Cytochrome P450"/>
    <property type="match status" value="1"/>
</dbReference>
<dbReference type="InterPro" id="IPR017972">
    <property type="entry name" value="Cyt_P450_CS"/>
</dbReference>
<accession>A0ABR4AYS3</accession>
<dbReference type="Proteomes" id="UP001590951">
    <property type="component" value="Unassembled WGS sequence"/>
</dbReference>
<dbReference type="InterPro" id="IPR001128">
    <property type="entry name" value="Cyt_P450"/>
</dbReference>
<dbReference type="PANTHER" id="PTHR24305">
    <property type="entry name" value="CYTOCHROME P450"/>
    <property type="match status" value="1"/>
</dbReference>
<sequence length="508" mass="58093">MNSILRIGELGSLGQIVARYPEAIFAASFIFLVTWACFHLLYNIFLHPLKHFPGPTLWAATRLPWCWWQYNGRLNDRLLELHTKYGHTVRIAPNDLSFTTDTAWKTIYGQRSAEMGKDPVFRLHTPTGSQNILVADRETHVRQRRLLSHAFSEKALREQESILMMHVNKLQEQLSARCTSGPLNMVAWYTFTTFDLIGDLSFGENFGCLDNGDYVPFVRATESISKELTFMQMLIYYRLQKVRQIFMPKGVAGARFQNVKRAMDAVDRRINRVTDRKDFLYYILAANDEKGMSRAEINVNAFSLSIAGSESTATLLSGATFYLLTHRHIYTILVKEIRTAFKSENEITLASTNNLEYLGAVLSESLRLYPPVAGTLPRQVPPGGQTIDGAYVPAGTSVGVNHFSCFHHPQNFYRADDFLPERWLPGIRDAAPFEKDNRACMQPFSFGTRNCLGKNLAKAEMRLILAKLMWRFDLELVEGRGDWMEGQKIFGFWAKPPLMCRLEVMRRD</sequence>
<dbReference type="PANTHER" id="PTHR24305:SF210">
    <property type="entry name" value="CYTOCHROME P450 MONOOXYGENASE ASQL-RELATED"/>
    <property type="match status" value="1"/>
</dbReference>
<evidence type="ECO:0000256" key="4">
    <source>
        <dbReference type="ARBA" id="ARBA00022723"/>
    </source>
</evidence>
<comment type="caution">
    <text evidence="8">The sequence shown here is derived from an EMBL/GenBank/DDBJ whole genome shotgun (WGS) entry which is preliminary data.</text>
</comment>
<evidence type="ECO:0000256" key="1">
    <source>
        <dbReference type="ARBA" id="ARBA00001971"/>
    </source>
</evidence>
<evidence type="ECO:0000256" key="2">
    <source>
        <dbReference type="ARBA" id="ARBA00010617"/>
    </source>
</evidence>
<comment type="similarity">
    <text evidence="2 6">Belongs to the cytochrome P450 family.</text>
</comment>
<evidence type="ECO:0000313" key="8">
    <source>
        <dbReference type="EMBL" id="KAL2050801.1"/>
    </source>
</evidence>
<keyword evidence="6" id="KW-0560">Oxidoreductase</keyword>
<dbReference type="PRINTS" id="PR00385">
    <property type="entry name" value="P450"/>
</dbReference>
<keyword evidence="7" id="KW-0812">Transmembrane</keyword>
<keyword evidence="9" id="KW-1185">Reference proteome</keyword>
<proteinExistence type="inferred from homology"/>
<keyword evidence="7" id="KW-1133">Transmembrane helix</keyword>
<evidence type="ECO:0000256" key="5">
    <source>
        <dbReference type="ARBA" id="ARBA00023004"/>
    </source>
</evidence>
<dbReference type="EMBL" id="JBHFEH010000042">
    <property type="protein sequence ID" value="KAL2050801.1"/>
    <property type="molecule type" value="Genomic_DNA"/>
</dbReference>
<gene>
    <name evidence="8" type="ORF">ABVK25_008862</name>
</gene>
<organism evidence="8 9">
    <name type="scientific">Lepraria finkii</name>
    <dbReference type="NCBI Taxonomy" id="1340010"/>
    <lineage>
        <taxon>Eukaryota</taxon>
        <taxon>Fungi</taxon>
        <taxon>Dikarya</taxon>
        <taxon>Ascomycota</taxon>
        <taxon>Pezizomycotina</taxon>
        <taxon>Lecanoromycetes</taxon>
        <taxon>OSLEUM clade</taxon>
        <taxon>Lecanoromycetidae</taxon>
        <taxon>Lecanorales</taxon>
        <taxon>Lecanorineae</taxon>
        <taxon>Stereocaulaceae</taxon>
        <taxon>Lepraria</taxon>
    </lineage>
</organism>
<dbReference type="InterPro" id="IPR036396">
    <property type="entry name" value="Cyt_P450_sf"/>
</dbReference>
<keyword evidence="3 6" id="KW-0349">Heme</keyword>
<keyword evidence="6" id="KW-0503">Monooxygenase</keyword>
<feature type="transmembrane region" description="Helical" evidence="7">
    <location>
        <begin position="23"/>
        <end position="42"/>
    </location>
</feature>
<comment type="cofactor">
    <cofactor evidence="1">
        <name>heme</name>
        <dbReference type="ChEBI" id="CHEBI:30413"/>
    </cofactor>
</comment>
<dbReference type="InterPro" id="IPR002401">
    <property type="entry name" value="Cyt_P450_E_grp-I"/>
</dbReference>
<dbReference type="PROSITE" id="PS00086">
    <property type="entry name" value="CYTOCHROME_P450"/>
    <property type="match status" value="1"/>
</dbReference>
<reference evidence="8 9" key="1">
    <citation type="submission" date="2024-09" db="EMBL/GenBank/DDBJ databases">
        <title>Rethinking Asexuality: The Enigmatic Case of Functional Sexual Genes in Lepraria (Stereocaulaceae).</title>
        <authorList>
            <person name="Doellman M."/>
            <person name="Sun Y."/>
            <person name="Barcenas-Pena A."/>
            <person name="Lumbsch H.T."/>
            <person name="Grewe F."/>
        </authorList>
    </citation>
    <scope>NUCLEOTIDE SEQUENCE [LARGE SCALE GENOMIC DNA]</scope>
    <source>
        <strain evidence="8 9">Grewe 0041</strain>
    </source>
</reference>
<keyword evidence="5 6" id="KW-0408">Iron</keyword>
<evidence type="ECO:0000256" key="7">
    <source>
        <dbReference type="SAM" id="Phobius"/>
    </source>
</evidence>
<dbReference type="SUPFAM" id="SSF48264">
    <property type="entry name" value="Cytochrome P450"/>
    <property type="match status" value="1"/>
</dbReference>
<dbReference type="PRINTS" id="PR00463">
    <property type="entry name" value="EP450I"/>
</dbReference>
<evidence type="ECO:0000313" key="9">
    <source>
        <dbReference type="Proteomes" id="UP001590951"/>
    </source>
</evidence>
<evidence type="ECO:0008006" key="10">
    <source>
        <dbReference type="Google" id="ProtNLM"/>
    </source>
</evidence>
<name>A0ABR4AYS3_9LECA</name>
<keyword evidence="4 6" id="KW-0479">Metal-binding</keyword>
<dbReference type="Pfam" id="PF00067">
    <property type="entry name" value="p450"/>
    <property type="match status" value="1"/>
</dbReference>
<evidence type="ECO:0000256" key="6">
    <source>
        <dbReference type="RuleBase" id="RU000461"/>
    </source>
</evidence>
<keyword evidence="7" id="KW-0472">Membrane</keyword>
<dbReference type="InterPro" id="IPR050121">
    <property type="entry name" value="Cytochrome_P450_monoxygenase"/>
</dbReference>
<evidence type="ECO:0000256" key="3">
    <source>
        <dbReference type="ARBA" id="ARBA00022617"/>
    </source>
</evidence>